<keyword evidence="8" id="KW-1185">Reference proteome</keyword>
<keyword evidence="2" id="KW-1003">Cell membrane</keyword>
<reference evidence="7 8" key="1">
    <citation type="submission" date="2014-06" db="EMBL/GenBank/DDBJ databases">
        <title>Draft genome sequence of Paenibacillus sp. MSt1.</title>
        <authorList>
            <person name="Aw Y.K."/>
            <person name="Ong K.S."/>
            <person name="Gan H.M."/>
            <person name="Lee S.M."/>
        </authorList>
    </citation>
    <scope>NUCLEOTIDE SEQUENCE [LARGE SCALE GENOMIC DNA]</scope>
    <source>
        <strain evidence="7 8">MSt1</strain>
    </source>
</reference>
<feature type="transmembrane region" description="Helical" evidence="6">
    <location>
        <begin position="317"/>
        <end position="340"/>
    </location>
</feature>
<keyword evidence="3 6" id="KW-0812">Transmembrane</keyword>
<dbReference type="InterPro" id="IPR002797">
    <property type="entry name" value="Polysacc_synth"/>
</dbReference>
<keyword evidence="4 6" id="KW-1133">Transmembrane helix</keyword>
<dbReference type="eggNOG" id="COG2244">
    <property type="taxonomic scope" value="Bacteria"/>
</dbReference>
<feature type="transmembrane region" description="Helical" evidence="6">
    <location>
        <begin position="405"/>
        <end position="424"/>
    </location>
</feature>
<dbReference type="PANTHER" id="PTHR30250:SF11">
    <property type="entry name" value="O-ANTIGEN TRANSPORTER-RELATED"/>
    <property type="match status" value="1"/>
</dbReference>
<feature type="transmembrane region" description="Helical" evidence="6">
    <location>
        <begin position="53"/>
        <end position="81"/>
    </location>
</feature>
<evidence type="ECO:0000256" key="2">
    <source>
        <dbReference type="ARBA" id="ARBA00022475"/>
    </source>
</evidence>
<feature type="transmembrane region" description="Helical" evidence="6">
    <location>
        <begin position="272"/>
        <end position="296"/>
    </location>
</feature>
<dbReference type="OrthoDB" id="9800982at2"/>
<feature type="transmembrane region" description="Helical" evidence="6">
    <location>
        <begin position="102"/>
        <end position="122"/>
    </location>
</feature>
<gene>
    <name evidence="7" type="ORF">ET33_12740</name>
</gene>
<dbReference type="Pfam" id="PF01943">
    <property type="entry name" value="Polysacc_synt"/>
    <property type="match status" value="1"/>
</dbReference>
<evidence type="ECO:0000256" key="6">
    <source>
        <dbReference type="SAM" id="Phobius"/>
    </source>
</evidence>
<feature type="transmembrane region" description="Helical" evidence="6">
    <location>
        <begin position="25"/>
        <end position="47"/>
    </location>
</feature>
<name>A0A081NZL3_9BACL</name>
<dbReference type="PANTHER" id="PTHR30250">
    <property type="entry name" value="PST FAMILY PREDICTED COLANIC ACID TRANSPORTER"/>
    <property type="match status" value="1"/>
</dbReference>
<evidence type="ECO:0000313" key="8">
    <source>
        <dbReference type="Proteomes" id="UP000028123"/>
    </source>
</evidence>
<evidence type="ECO:0000256" key="1">
    <source>
        <dbReference type="ARBA" id="ARBA00004651"/>
    </source>
</evidence>
<evidence type="ECO:0000256" key="3">
    <source>
        <dbReference type="ARBA" id="ARBA00022692"/>
    </source>
</evidence>
<dbReference type="CDD" id="cd13128">
    <property type="entry name" value="MATE_Wzx_like"/>
    <property type="match status" value="1"/>
</dbReference>
<evidence type="ECO:0000313" key="7">
    <source>
        <dbReference type="EMBL" id="KEQ23886.1"/>
    </source>
</evidence>
<organism evidence="7 8">
    <name type="scientific">Paenibacillus tyrfis</name>
    <dbReference type="NCBI Taxonomy" id="1501230"/>
    <lineage>
        <taxon>Bacteria</taxon>
        <taxon>Bacillati</taxon>
        <taxon>Bacillota</taxon>
        <taxon>Bacilli</taxon>
        <taxon>Bacillales</taxon>
        <taxon>Paenibacillaceae</taxon>
        <taxon>Paenibacillus</taxon>
    </lineage>
</organism>
<evidence type="ECO:0000256" key="4">
    <source>
        <dbReference type="ARBA" id="ARBA00022989"/>
    </source>
</evidence>
<comment type="subcellular location">
    <subcellularLocation>
        <location evidence="1">Cell membrane</location>
        <topology evidence="1">Multi-pass membrane protein</topology>
    </subcellularLocation>
</comment>
<feature type="transmembrane region" description="Helical" evidence="6">
    <location>
        <begin position="194"/>
        <end position="213"/>
    </location>
</feature>
<protein>
    <submittedName>
        <fullName evidence="7">Polysaccharide biosynthesis protein</fullName>
    </submittedName>
</protein>
<comment type="caution">
    <text evidence="7">The sequence shown here is derived from an EMBL/GenBank/DDBJ whole genome shotgun (WGS) entry which is preliminary data.</text>
</comment>
<dbReference type="EMBL" id="JNVM01000019">
    <property type="protein sequence ID" value="KEQ23886.1"/>
    <property type="molecule type" value="Genomic_DNA"/>
</dbReference>
<feature type="transmembrane region" description="Helical" evidence="6">
    <location>
        <begin position="128"/>
        <end position="148"/>
    </location>
</feature>
<dbReference type="Proteomes" id="UP000028123">
    <property type="component" value="Unassembled WGS sequence"/>
</dbReference>
<dbReference type="AlphaFoldDB" id="A0A081NZL3"/>
<feature type="transmembrane region" description="Helical" evidence="6">
    <location>
        <begin position="233"/>
        <end position="260"/>
    </location>
</feature>
<evidence type="ECO:0000256" key="5">
    <source>
        <dbReference type="ARBA" id="ARBA00023136"/>
    </source>
</evidence>
<dbReference type="RefSeq" id="WP_036687477.1">
    <property type="nucleotide sequence ID" value="NZ_JNVM01000019.1"/>
</dbReference>
<dbReference type="GO" id="GO:0005886">
    <property type="term" value="C:plasma membrane"/>
    <property type="evidence" value="ECO:0007669"/>
    <property type="project" value="UniProtKB-SubCell"/>
</dbReference>
<dbReference type="InterPro" id="IPR050833">
    <property type="entry name" value="Poly_Biosynth_Transport"/>
</dbReference>
<proteinExistence type="predicted"/>
<accession>A0A081NZL3</accession>
<feature type="transmembrane region" description="Helical" evidence="6">
    <location>
        <begin position="168"/>
        <end position="188"/>
    </location>
</feature>
<sequence>MKQTTLHRTETNVSRILAKSGSISFMMNVAGVGLAVLMQVVLARLLGVVSYGYYAFVMTVITFVAFPANLGFDTAIVRFVSSYKADQLWGEVKGLLRRANQLTLLVSLMLMGSSGIVIYVMYRNSGGEFYYTFLTALLIIPLMATATLRQSSLLALKEVLVAQLPEKVLRPVFCIVILYAYTILFHVKAGAFEAMVIFVGSMLLSYLFGAWVLNRKLTPHTKGHSHRFQTKHWLSESLTLMVNSGMYLILGQLSVVMIGMMHGTSESGIFSAAVRIATMVSFAITSINMIAAPMISESYAKGDLKQMQKVCTLSGRSGFAFAGLVFLTILLLGQWILGLFGEEFKAGTTALILLSLSHLVHSYCGQSGTVMTMTGQQRASSRILMISTVLNVAFNLLLIPSLGMIGAALANLLSTAFCYFSMMFKVKRSMQIVTGVWMPGRIGSKS</sequence>
<keyword evidence="5 6" id="KW-0472">Membrane</keyword>